<name>A0ABS4TS29_9PSEU</name>
<evidence type="ECO:0000256" key="1">
    <source>
        <dbReference type="SAM" id="SignalP"/>
    </source>
</evidence>
<proteinExistence type="predicted"/>
<accession>A0ABS4TS29</accession>
<feature type="chain" id="PRO_5045953479" evidence="1">
    <location>
        <begin position="28"/>
        <end position="119"/>
    </location>
</feature>
<protein>
    <submittedName>
        <fullName evidence="2">Uncharacterized protein</fullName>
    </submittedName>
</protein>
<evidence type="ECO:0000313" key="2">
    <source>
        <dbReference type="EMBL" id="MBP2326799.1"/>
    </source>
</evidence>
<dbReference type="Proteomes" id="UP001519332">
    <property type="component" value="Unassembled WGS sequence"/>
</dbReference>
<evidence type="ECO:0000313" key="3">
    <source>
        <dbReference type="Proteomes" id="UP001519332"/>
    </source>
</evidence>
<sequence length="119" mass="12095">MGNKFKAAAVAAFALAAVASGTATASAAPSPVPASISAGQAVASVPPGCQFLSIRRAAPALAIANCNFLDPGFELYAAIVHCADGRQYDGNWARPHQISTARCPAGVNMTDNGPWILQI</sequence>
<dbReference type="RefSeq" id="WP_209643826.1">
    <property type="nucleotide sequence ID" value="NZ_JAGINW010000001.1"/>
</dbReference>
<comment type="caution">
    <text evidence="2">The sequence shown here is derived from an EMBL/GenBank/DDBJ whole genome shotgun (WGS) entry which is preliminary data.</text>
</comment>
<feature type="signal peptide" evidence="1">
    <location>
        <begin position="1"/>
        <end position="27"/>
    </location>
</feature>
<keyword evidence="3" id="KW-1185">Reference proteome</keyword>
<organism evidence="2 3">
    <name type="scientific">Kibdelosporangium banguiense</name>
    <dbReference type="NCBI Taxonomy" id="1365924"/>
    <lineage>
        <taxon>Bacteria</taxon>
        <taxon>Bacillati</taxon>
        <taxon>Actinomycetota</taxon>
        <taxon>Actinomycetes</taxon>
        <taxon>Pseudonocardiales</taxon>
        <taxon>Pseudonocardiaceae</taxon>
        <taxon>Kibdelosporangium</taxon>
    </lineage>
</organism>
<gene>
    <name evidence="2" type="ORF">JOF56_007184</name>
</gene>
<dbReference type="EMBL" id="JAGINW010000001">
    <property type="protein sequence ID" value="MBP2326799.1"/>
    <property type="molecule type" value="Genomic_DNA"/>
</dbReference>
<reference evidence="2 3" key="1">
    <citation type="submission" date="2021-03" db="EMBL/GenBank/DDBJ databases">
        <title>Sequencing the genomes of 1000 actinobacteria strains.</title>
        <authorList>
            <person name="Klenk H.-P."/>
        </authorList>
    </citation>
    <scope>NUCLEOTIDE SEQUENCE [LARGE SCALE GENOMIC DNA]</scope>
    <source>
        <strain evidence="2 3">DSM 46670</strain>
    </source>
</reference>
<keyword evidence="1" id="KW-0732">Signal</keyword>